<dbReference type="SMART" id="SM00793">
    <property type="entry name" value="AgrB"/>
    <property type="match status" value="1"/>
</dbReference>
<dbReference type="GO" id="GO:0016020">
    <property type="term" value="C:membrane"/>
    <property type="evidence" value="ECO:0007669"/>
    <property type="project" value="InterPro"/>
</dbReference>
<evidence type="ECO:0000256" key="7">
    <source>
        <dbReference type="ARBA" id="ARBA00023136"/>
    </source>
</evidence>
<evidence type="ECO:0000256" key="8">
    <source>
        <dbReference type="SAM" id="Phobius"/>
    </source>
</evidence>
<name>A0A173TBJ3_9FIRM</name>
<dbReference type="GO" id="GO:0008233">
    <property type="term" value="F:peptidase activity"/>
    <property type="evidence" value="ECO:0007669"/>
    <property type="project" value="UniProtKB-KW"/>
</dbReference>
<dbReference type="GO" id="GO:0009372">
    <property type="term" value="P:quorum sensing"/>
    <property type="evidence" value="ECO:0007669"/>
    <property type="project" value="UniProtKB-KW"/>
</dbReference>
<sequence length="191" mass="21404">MIKKASTLIVEFWIKNAIIKTGDKESYCYGMELILSTLINVAFMVILSYYVIGYSIAFIPYIAVYTPLRLTAGGYHARSHLKCILYTQITFIVFVMSALALGKKYIWCLMVLYMVAVLTVLRLAPVEAENKPLTGEEKHKQQLNTWGFQTIILIVIVIAAIFGVMKNEIVLCIMAANISVAISLILAKIID</sequence>
<protein>
    <submittedName>
        <fullName evidence="9">Putative accessory gene regulator protein</fullName>
    </submittedName>
</protein>
<dbReference type="GO" id="GO:0006508">
    <property type="term" value="P:proteolysis"/>
    <property type="evidence" value="ECO:0007669"/>
    <property type="project" value="UniProtKB-KW"/>
</dbReference>
<dbReference type="AlphaFoldDB" id="A0A173TBJ3"/>
<dbReference type="RefSeq" id="WP_055237944.1">
    <property type="nucleotide sequence ID" value="NZ_CYXM01000006.1"/>
</dbReference>
<feature type="transmembrane region" description="Helical" evidence="8">
    <location>
        <begin position="84"/>
        <end position="101"/>
    </location>
</feature>
<dbReference type="InterPro" id="IPR006741">
    <property type="entry name" value="AgrB"/>
</dbReference>
<dbReference type="EMBL" id="CYXM01000006">
    <property type="protein sequence ID" value="CUM99466.1"/>
    <property type="molecule type" value="Genomic_DNA"/>
</dbReference>
<evidence type="ECO:0000256" key="3">
    <source>
        <dbReference type="ARBA" id="ARBA00022670"/>
    </source>
</evidence>
<organism evidence="9 10">
    <name type="scientific">Agathobacter rectalis</name>
    <dbReference type="NCBI Taxonomy" id="39491"/>
    <lineage>
        <taxon>Bacteria</taxon>
        <taxon>Bacillati</taxon>
        <taxon>Bacillota</taxon>
        <taxon>Clostridia</taxon>
        <taxon>Lachnospirales</taxon>
        <taxon>Lachnospiraceae</taxon>
        <taxon>Agathobacter</taxon>
    </lineage>
</organism>
<feature type="transmembrane region" description="Helical" evidence="8">
    <location>
        <begin position="41"/>
        <end position="64"/>
    </location>
</feature>
<evidence type="ECO:0000256" key="6">
    <source>
        <dbReference type="ARBA" id="ARBA00022989"/>
    </source>
</evidence>
<keyword evidence="1" id="KW-1003">Cell membrane</keyword>
<evidence type="ECO:0000256" key="5">
    <source>
        <dbReference type="ARBA" id="ARBA00022801"/>
    </source>
</evidence>
<keyword evidence="3" id="KW-0645">Protease</keyword>
<keyword evidence="5" id="KW-0378">Hydrolase</keyword>
<keyword evidence="7 8" id="KW-0472">Membrane</keyword>
<feature type="transmembrane region" description="Helical" evidence="8">
    <location>
        <begin position="146"/>
        <end position="164"/>
    </location>
</feature>
<dbReference type="OrthoDB" id="9815055at2"/>
<evidence type="ECO:0000256" key="2">
    <source>
        <dbReference type="ARBA" id="ARBA00022654"/>
    </source>
</evidence>
<feature type="transmembrane region" description="Helical" evidence="8">
    <location>
        <begin position="106"/>
        <end position="126"/>
    </location>
</feature>
<reference evidence="9 10" key="1">
    <citation type="submission" date="2015-09" db="EMBL/GenBank/DDBJ databases">
        <authorList>
            <consortium name="Pathogen Informatics"/>
        </authorList>
    </citation>
    <scope>NUCLEOTIDE SEQUENCE [LARGE SCALE GENOMIC DNA]</scope>
    <source>
        <strain evidence="9 10">2789STDY5834968</strain>
    </source>
</reference>
<keyword evidence="6 8" id="KW-1133">Transmembrane helix</keyword>
<evidence type="ECO:0000256" key="1">
    <source>
        <dbReference type="ARBA" id="ARBA00022475"/>
    </source>
</evidence>
<evidence type="ECO:0000313" key="9">
    <source>
        <dbReference type="EMBL" id="CUM99466.1"/>
    </source>
</evidence>
<evidence type="ECO:0000256" key="4">
    <source>
        <dbReference type="ARBA" id="ARBA00022692"/>
    </source>
</evidence>
<gene>
    <name evidence="9" type="ORF">ERS852580_01482</name>
</gene>
<keyword evidence="4 8" id="KW-0812">Transmembrane</keyword>
<proteinExistence type="predicted"/>
<dbReference type="Pfam" id="PF04647">
    <property type="entry name" value="AgrB"/>
    <property type="match status" value="1"/>
</dbReference>
<feature type="transmembrane region" description="Helical" evidence="8">
    <location>
        <begin position="169"/>
        <end position="190"/>
    </location>
</feature>
<dbReference type="Proteomes" id="UP000095673">
    <property type="component" value="Unassembled WGS sequence"/>
</dbReference>
<accession>A0A173TBJ3</accession>
<evidence type="ECO:0000313" key="10">
    <source>
        <dbReference type="Proteomes" id="UP000095673"/>
    </source>
</evidence>
<keyword evidence="2" id="KW-0673">Quorum sensing</keyword>